<dbReference type="InterPro" id="IPR051052">
    <property type="entry name" value="Diverse_substrate_MTase"/>
</dbReference>
<proteinExistence type="inferred from homology"/>
<dbReference type="Gene3D" id="3.40.50.150">
    <property type="entry name" value="Vaccinia Virus protein VP39"/>
    <property type="match status" value="1"/>
</dbReference>
<evidence type="ECO:0000256" key="3">
    <source>
        <dbReference type="ARBA" id="ARBA00022679"/>
    </source>
</evidence>
<evidence type="ECO:0000313" key="5">
    <source>
        <dbReference type="EMBL" id="THH05767.1"/>
    </source>
</evidence>
<reference evidence="5 6" key="1">
    <citation type="submission" date="2019-02" db="EMBL/GenBank/DDBJ databases">
        <title>Genome sequencing of the rare red list fungi Phellinidium pouzarii.</title>
        <authorList>
            <person name="Buettner E."/>
            <person name="Kellner H."/>
        </authorList>
    </citation>
    <scope>NUCLEOTIDE SEQUENCE [LARGE SCALE GENOMIC DNA]</scope>
    <source>
        <strain evidence="5 6">DSM 108285</strain>
    </source>
</reference>
<feature type="domain" description="Methyltransferase type 11" evidence="4">
    <location>
        <begin position="55"/>
        <end position="154"/>
    </location>
</feature>
<dbReference type="GO" id="GO:0008757">
    <property type="term" value="F:S-adenosylmethionine-dependent methyltransferase activity"/>
    <property type="evidence" value="ECO:0007669"/>
    <property type="project" value="InterPro"/>
</dbReference>
<gene>
    <name evidence="5" type="ORF">EW145_g4557</name>
</gene>
<dbReference type="AlphaFoldDB" id="A0A4S4L3K4"/>
<name>A0A4S4L3K4_9AGAM</name>
<protein>
    <recommendedName>
        <fullName evidence="4">Methyltransferase type 11 domain-containing protein</fullName>
    </recommendedName>
</protein>
<dbReference type="Proteomes" id="UP000308199">
    <property type="component" value="Unassembled WGS sequence"/>
</dbReference>
<keyword evidence="2" id="KW-0489">Methyltransferase</keyword>
<evidence type="ECO:0000313" key="6">
    <source>
        <dbReference type="Proteomes" id="UP000308199"/>
    </source>
</evidence>
<dbReference type="PANTHER" id="PTHR44942">
    <property type="entry name" value="METHYLTRANSF_11 DOMAIN-CONTAINING PROTEIN"/>
    <property type="match status" value="1"/>
</dbReference>
<evidence type="ECO:0000256" key="2">
    <source>
        <dbReference type="ARBA" id="ARBA00022603"/>
    </source>
</evidence>
<dbReference type="SUPFAM" id="SSF53335">
    <property type="entry name" value="S-adenosyl-L-methionine-dependent methyltransferases"/>
    <property type="match status" value="1"/>
</dbReference>
<evidence type="ECO:0000256" key="1">
    <source>
        <dbReference type="ARBA" id="ARBA00008361"/>
    </source>
</evidence>
<dbReference type="OrthoDB" id="66144at2759"/>
<dbReference type="GO" id="GO:0032259">
    <property type="term" value="P:methylation"/>
    <property type="evidence" value="ECO:0007669"/>
    <property type="project" value="UniProtKB-KW"/>
</dbReference>
<keyword evidence="6" id="KW-1185">Reference proteome</keyword>
<accession>A0A4S4L3K4</accession>
<dbReference type="CDD" id="cd02440">
    <property type="entry name" value="AdoMet_MTases"/>
    <property type="match status" value="1"/>
</dbReference>
<dbReference type="InterPro" id="IPR013216">
    <property type="entry name" value="Methyltransf_11"/>
</dbReference>
<dbReference type="PANTHER" id="PTHR44942:SF4">
    <property type="entry name" value="METHYLTRANSFERASE TYPE 11 DOMAIN-CONTAINING PROTEIN"/>
    <property type="match status" value="1"/>
</dbReference>
<keyword evidence="3" id="KW-0808">Transferase</keyword>
<sequence>MASPSPFSGKVHPISAAGFGPGKSELYDKVRPGYAPQVLSHIRKAVSKKEGLKIVEIGCGSGIFTRALLAHPEWSTSVAELKCIDPNEGMRAVFASTVKDSRVSLSEGTFDETDVPDGWADLIVSASAFHWCSELEGAINEFSRILKSDGTICFLWNSQDKKNTAWIRQIHELCDPHQKVAASGKDTFNNWRRIFDLPQYKANFSEPEETIVPSTETRTVESLTLHVFTRSGVAILPDEEKEKVREGIKVIVQRGDELVWVNKKEGILEVPFATPIVVIQRQALQ</sequence>
<dbReference type="InterPro" id="IPR029063">
    <property type="entry name" value="SAM-dependent_MTases_sf"/>
</dbReference>
<dbReference type="Pfam" id="PF08241">
    <property type="entry name" value="Methyltransf_11"/>
    <property type="match status" value="1"/>
</dbReference>
<dbReference type="EMBL" id="SGPK01000238">
    <property type="protein sequence ID" value="THH05767.1"/>
    <property type="molecule type" value="Genomic_DNA"/>
</dbReference>
<comment type="caution">
    <text evidence="5">The sequence shown here is derived from an EMBL/GenBank/DDBJ whole genome shotgun (WGS) entry which is preliminary data.</text>
</comment>
<evidence type="ECO:0000259" key="4">
    <source>
        <dbReference type="Pfam" id="PF08241"/>
    </source>
</evidence>
<organism evidence="5 6">
    <name type="scientific">Phellinidium pouzarii</name>
    <dbReference type="NCBI Taxonomy" id="167371"/>
    <lineage>
        <taxon>Eukaryota</taxon>
        <taxon>Fungi</taxon>
        <taxon>Dikarya</taxon>
        <taxon>Basidiomycota</taxon>
        <taxon>Agaricomycotina</taxon>
        <taxon>Agaricomycetes</taxon>
        <taxon>Hymenochaetales</taxon>
        <taxon>Hymenochaetaceae</taxon>
        <taxon>Phellinidium</taxon>
    </lineage>
</organism>
<comment type="similarity">
    <text evidence="1">Belongs to the methyltransferase superfamily.</text>
</comment>